<keyword evidence="2" id="KW-0732">Signal</keyword>
<dbReference type="EMBL" id="SMLW01000573">
    <property type="protein sequence ID" value="MTI26288.1"/>
    <property type="molecule type" value="Genomic_DNA"/>
</dbReference>
<feature type="signal peptide" evidence="2">
    <location>
        <begin position="1"/>
        <end position="24"/>
    </location>
</feature>
<keyword evidence="1" id="KW-0175">Coiled coil</keyword>
<accession>A0ABW9RQ55</accession>
<feature type="coiled-coil region" evidence="1">
    <location>
        <begin position="329"/>
        <end position="363"/>
    </location>
</feature>
<evidence type="ECO:0000256" key="1">
    <source>
        <dbReference type="SAM" id="Coils"/>
    </source>
</evidence>
<organism evidence="3 4">
    <name type="scientific">Fulvivirga kasyanovii</name>
    <dbReference type="NCBI Taxonomy" id="396812"/>
    <lineage>
        <taxon>Bacteria</taxon>
        <taxon>Pseudomonadati</taxon>
        <taxon>Bacteroidota</taxon>
        <taxon>Cytophagia</taxon>
        <taxon>Cytophagales</taxon>
        <taxon>Fulvivirgaceae</taxon>
        <taxon>Fulvivirga</taxon>
    </lineage>
</organism>
<evidence type="ECO:0000256" key="2">
    <source>
        <dbReference type="SAM" id="SignalP"/>
    </source>
</evidence>
<dbReference type="Proteomes" id="UP000798808">
    <property type="component" value="Unassembled WGS sequence"/>
</dbReference>
<keyword evidence="4" id="KW-1185">Reference proteome</keyword>
<sequence>MNQCKSFLFLFFTFLIFLTGTIQAQWVDDGSDGTGDIYYNNGNIGIGTATPEAKVHVVGDESGVKSQYGFMVVESTDAQLDLISNADGTWGSAINFVQGNVGNNIDIWSIARQTTGGSGNSSLRFNYGTTNSHLNSNIATFNASGNIGFGTTTPEEKLHVIGTSSIEGNIGTPTINHWLPGSHTLELTNTDAGDVVLSFHRAGSSNAAIKHSSSMGLIFSGNGEYNSNHMHITRDGYVGIGTSTPGTYKLAVEGKIGAREIQVKTGTWADYVFEEDYNLADLSEVEQYIKENKHLPGIPTAVEVEKDGVNLGEMNVKLLEKVEELTLYIIEQNRDAQDQKEKLEEQEQRIQKLEQLINNSLNEKN</sequence>
<evidence type="ECO:0000313" key="4">
    <source>
        <dbReference type="Proteomes" id="UP000798808"/>
    </source>
</evidence>
<feature type="chain" id="PRO_5046284510" evidence="2">
    <location>
        <begin position="25"/>
        <end position="365"/>
    </location>
</feature>
<comment type="caution">
    <text evidence="3">The sequence shown here is derived from an EMBL/GenBank/DDBJ whole genome shotgun (WGS) entry which is preliminary data.</text>
</comment>
<reference evidence="3 4" key="1">
    <citation type="submission" date="2019-02" db="EMBL/GenBank/DDBJ databases">
        <authorList>
            <person name="Goldberg S.R."/>
            <person name="Haltli B.A."/>
            <person name="Correa H."/>
            <person name="Russell K.G."/>
        </authorList>
    </citation>
    <scope>NUCLEOTIDE SEQUENCE [LARGE SCALE GENOMIC DNA]</scope>
    <source>
        <strain evidence="3 4">JCM 16186</strain>
    </source>
</reference>
<evidence type="ECO:0000313" key="3">
    <source>
        <dbReference type="EMBL" id="MTI26288.1"/>
    </source>
</evidence>
<name>A0ABW9RQ55_9BACT</name>
<gene>
    <name evidence="3" type="ORF">E1163_15125</name>
</gene>
<protein>
    <submittedName>
        <fullName evidence="3">BZIP transcription factor</fullName>
    </submittedName>
</protein>
<proteinExistence type="predicted"/>
<dbReference type="RefSeq" id="WP_155173291.1">
    <property type="nucleotide sequence ID" value="NZ_BAAAFL010000015.1"/>
</dbReference>